<evidence type="ECO:0000256" key="6">
    <source>
        <dbReference type="ARBA" id="ARBA00022506"/>
    </source>
</evidence>
<comment type="function">
    <text evidence="23">Forms the spikes present at the surface of the virion together with Glycoprotein C. They are able to attach the virion to a cell receptor and to promote fusion of membranes after endocytosis of the virion. Plays a role in virus binding and/or entry into the vector midgut.</text>
</comment>
<keyword evidence="6" id="KW-1168">Fusion of virus membrane with host membrane</keyword>
<dbReference type="InterPro" id="IPR005167">
    <property type="entry name" value="Bunya_G1"/>
</dbReference>
<evidence type="ECO:0000256" key="4">
    <source>
        <dbReference type="ARBA" id="ARBA00008993"/>
    </source>
</evidence>
<keyword evidence="10 26" id="KW-0812">Transmembrane</keyword>
<evidence type="ECO:0000256" key="20">
    <source>
        <dbReference type="ARBA" id="ARBA00023296"/>
    </source>
</evidence>
<dbReference type="GO" id="GO:0044003">
    <property type="term" value="P:symbiont-mediated perturbation of host process"/>
    <property type="evidence" value="ECO:0007669"/>
    <property type="project" value="InterPro"/>
</dbReference>
<sequence length="1123" mass="127599">MKKYYLPIYCLSLLLLFFVSEVFLLSKTERESEISKIKDRYPVDDPDDLVEDYVEPKPEQSPKVAKTKKVLSRILRDSSSTEAPKLESFDCSEFDKKKCMIKGLSDFNAHYQIDNGNEIVSCISDSPNIFEICQYEKEFKKTKFSKLPVLPVLKLENKRVLEIGTKFFFVDKSNNPVNVDPKSGLQSATVSKLSVRLSGDCKINQIMMSSPYQIKVRSEEPIGYLVKNIKDSKLGKIKTVSGDSTINFSPTELDGNHFLLCGDRSSLITKVDIPVRNCVSKFSEEPKKIFFCTNFSYFKWFFVFLIIFFPVNWLIWKTKDSLVIWYDVIRILTYPLLWIMNRLWPYFPLRCRICGCFSLLTHKCPEKCVCNQNKSSKTHTSECYLFIRDRAEWNSMSLLQQFQFTINTKLSTNFLVFLTKMIIASILLSYLPSSMALSKNVCVGKCYFSSDLKSMTTSKNGVPNNRFETCDCSIGNVITETIYQEGVPVSRATSVNNCIAGSTACMRGENQAENLFACRYGCSSLTSIKDIPETEFVPQYKGLAFSGNLTSLKIANRLRNGYLDDSSESKILERESSKEYKFYETLKVEDIPPENLMPRQSLVFSTEVDGKYRYMIEMDIKAETGSIYLLNDDSTHSPTEFMIYVKSVGVEYDVKYKYSTAKIDTTISDYLVTCTGKCSDCINQKPKVGKLDFCVMPTSWWGCEEVGCLAINEGAICGHCTNVYDLSSTVNVYQVIQSHVTAEICIKSIDGYNCKKHSDRSPIQTDHYQLDMTVDLHNDYMSTDKLFAINKQQKILTGNIADLGDFSSSAFGHPQITIDGTPLSVPSVLSQNDFSWSCSAIGEKKINIRQCGLYTYSAMYVLSPSKDYSIMDEENNKLYMEKDFLVGKLKVVVEMPKEMFKKVPSKPILSETKAICSGCAQCAMGISCNLTYTSDTTFSSRLMMDSCSFKSDQIGTVLGPNEKNIKAYCSNEIESKSLKLIPEDQSELTVDIAIDEFTPVDQDTIIHFDDKSAHDENKHHSDTSISTLWDWVKAPFNWVASFFGAFFDMVRIILVIFAICVGIYILSYVYKLSRSYYDDKRKHKMEDSISAIESDLLLSEGTKMVSTRKRNPPPKNYQFSLDL</sequence>
<evidence type="ECO:0000313" key="28">
    <source>
        <dbReference type="EMBL" id="ALL55199.1"/>
    </source>
</evidence>
<comment type="similarity">
    <text evidence="4">Belongs to the tospovirus envelope glycoprotein family.</text>
</comment>
<evidence type="ECO:0000256" key="11">
    <source>
        <dbReference type="ARBA" id="ARBA00022804"/>
    </source>
</evidence>
<evidence type="ECO:0000256" key="23">
    <source>
        <dbReference type="ARBA" id="ARBA00046024"/>
    </source>
</evidence>
<comment type="subunit">
    <text evidence="24">Homodimer; disulfide-linked. Heterodimer with Glycoprotein C. Interacts with nucleoprotein.</text>
</comment>
<keyword evidence="8" id="KW-0945">Host-virus interaction</keyword>
<dbReference type="EMBL" id="KT004454">
    <property type="protein sequence ID" value="ALL55199.1"/>
    <property type="molecule type" value="Genomic_RNA"/>
</dbReference>
<evidence type="ECO:0000256" key="19">
    <source>
        <dbReference type="ARBA" id="ARBA00023184"/>
    </source>
</evidence>
<keyword evidence="19" id="KW-1038">Host endoplasmic reticulum</keyword>
<evidence type="ECO:0000256" key="1">
    <source>
        <dbReference type="ARBA" id="ARBA00004244"/>
    </source>
</evidence>
<name>A0A0P0QLM9_9VIRU</name>
<evidence type="ECO:0000256" key="25">
    <source>
        <dbReference type="ARBA" id="ARBA00046519"/>
    </source>
</evidence>
<keyword evidence="11" id="KW-1161">Viral attachment to host cell</keyword>
<keyword evidence="14" id="KW-1043">Host membrane</keyword>
<protein>
    <recommendedName>
        <fullName evidence="5">Envelopment polyprotein</fullName>
    </recommendedName>
    <alternativeName>
        <fullName evidence="21">M polyprotein</fullName>
    </alternativeName>
</protein>
<keyword evidence="18" id="KW-0325">Glycoprotein</keyword>
<keyword evidence="7" id="KW-1170">Fusion of virus membrane with host endosomal membrane</keyword>
<evidence type="ECO:0000256" key="10">
    <source>
        <dbReference type="ARBA" id="ARBA00022692"/>
    </source>
</evidence>
<feature type="transmembrane region" description="Helical" evidence="26">
    <location>
        <begin position="297"/>
        <end position="316"/>
    </location>
</feature>
<dbReference type="PIRSF" id="PIRSF003960">
    <property type="entry name" value="M_poly_TospoV"/>
    <property type="match status" value="1"/>
</dbReference>
<feature type="transmembrane region" description="Helical" evidence="26">
    <location>
        <begin position="322"/>
        <end position="340"/>
    </location>
</feature>
<comment type="subunit">
    <text evidence="25">Heterodimer with Glycoprotein N. Interacts with nucleoprotein.</text>
</comment>
<evidence type="ECO:0000256" key="13">
    <source>
        <dbReference type="ARBA" id="ARBA00022844"/>
    </source>
</evidence>
<dbReference type="GO" id="GO:0044178">
    <property type="term" value="C:host cell Golgi membrane"/>
    <property type="evidence" value="ECO:0007669"/>
    <property type="project" value="UniProtKB-SubCell"/>
</dbReference>
<evidence type="ECO:0000256" key="21">
    <source>
        <dbReference type="ARBA" id="ARBA00031199"/>
    </source>
</evidence>
<evidence type="ECO:0000256" key="3">
    <source>
        <dbReference type="ARBA" id="ARBA00004563"/>
    </source>
</evidence>
<dbReference type="GO" id="GO:0019062">
    <property type="term" value="P:virion attachment to host cell"/>
    <property type="evidence" value="ECO:0007669"/>
    <property type="project" value="UniProtKB-KW"/>
</dbReference>
<feature type="transmembrane region" description="Helical" evidence="26">
    <location>
        <begin position="410"/>
        <end position="431"/>
    </location>
</feature>
<evidence type="ECO:0000256" key="16">
    <source>
        <dbReference type="ARBA" id="ARBA00023136"/>
    </source>
</evidence>
<feature type="transmembrane region" description="Helical" evidence="26">
    <location>
        <begin position="1049"/>
        <end position="1070"/>
    </location>
</feature>
<evidence type="ECO:0000256" key="8">
    <source>
        <dbReference type="ARBA" id="ARBA00022581"/>
    </source>
</evidence>
<comment type="function">
    <text evidence="22">Forms the spikes present at the surface of the virion together with Glycoprotein N. They are able to attach the virion to a cell receptor and to promote fusion of membranes after endocytosis of the virion. Probable class II fusion protein.</text>
</comment>
<feature type="transmembrane region" description="Helical" evidence="26">
    <location>
        <begin position="6"/>
        <end position="26"/>
    </location>
</feature>
<accession>A0A0P0QLM9</accession>
<dbReference type="Pfam" id="PF03557">
    <property type="entry name" value="Bunya_G1"/>
    <property type="match status" value="1"/>
</dbReference>
<dbReference type="InterPro" id="IPR014414">
    <property type="entry name" value="M_poly_TospoV"/>
</dbReference>
<dbReference type="GO" id="GO:0055036">
    <property type="term" value="C:virion membrane"/>
    <property type="evidence" value="ECO:0007669"/>
    <property type="project" value="UniProtKB-SubCell"/>
</dbReference>
<organism evidence="28">
    <name type="scientific">Calla lily chlorotic spot virus</name>
    <dbReference type="NCBI Taxonomy" id="309542"/>
    <lineage>
        <taxon>Viruses</taxon>
        <taxon>Riboviria</taxon>
        <taxon>Orthornavirae</taxon>
        <taxon>Negarnaviricota</taxon>
        <taxon>Polyploviricotina</taxon>
        <taxon>Bunyaviricetes</taxon>
        <taxon>Elliovirales</taxon>
        <taxon>Tospoviridae</taxon>
        <taxon>Orthotospovirus</taxon>
        <taxon>Orthotospovirus callaflavi</taxon>
    </lineage>
</organism>
<keyword evidence="16 26" id="KW-0472">Membrane</keyword>
<evidence type="ECO:0000256" key="2">
    <source>
        <dbReference type="ARBA" id="ARBA00004482"/>
    </source>
</evidence>
<keyword evidence="15 26" id="KW-1133">Transmembrane helix</keyword>
<evidence type="ECO:0000256" key="5">
    <source>
        <dbReference type="ARBA" id="ARBA00015294"/>
    </source>
</evidence>
<keyword evidence="13" id="KW-0946">Virion</keyword>
<keyword evidence="9" id="KW-1162">Viral penetration into host cytoplasm</keyword>
<keyword evidence="20" id="KW-1160">Virus entry into host cell</keyword>
<evidence type="ECO:0000256" key="22">
    <source>
        <dbReference type="ARBA" id="ARBA00045178"/>
    </source>
</evidence>
<evidence type="ECO:0000256" key="26">
    <source>
        <dbReference type="SAM" id="Phobius"/>
    </source>
</evidence>
<proteinExistence type="inferred from homology"/>
<evidence type="ECO:0000256" key="9">
    <source>
        <dbReference type="ARBA" id="ARBA00022595"/>
    </source>
</evidence>
<comment type="subcellular location">
    <subcellularLocation>
        <location evidence="1">Host Golgi apparatus membrane</location>
        <topology evidence="1">Single-pass type I membrane protein</topology>
    </subcellularLocation>
    <subcellularLocation>
        <location evidence="2">Host endoplasmic reticulum membrane</location>
        <topology evidence="2">Single-pass type I membrane protein</topology>
    </subcellularLocation>
    <subcellularLocation>
        <location evidence="3">Virion membrane</location>
        <topology evidence="3">Single-pass type I membrane protein</topology>
    </subcellularLocation>
</comment>
<evidence type="ECO:0000256" key="24">
    <source>
        <dbReference type="ARBA" id="ARBA00046501"/>
    </source>
</evidence>
<evidence type="ECO:0000256" key="15">
    <source>
        <dbReference type="ARBA" id="ARBA00022989"/>
    </source>
</evidence>
<dbReference type="GO" id="GO:0044167">
    <property type="term" value="C:host cell endoplasmic reticulum membrane"/>
    <property type="evidence" value="ECO:0007669"/>
    <property type="project" value="UniProtKB-SubCell"/>
</dbReference>
<dbReference type="GO" id="GO:0039654">
    <property type="term" value="P:fusion of virus membrane with host endosome membrane"/>
    <property type="evidence" value="ECO:0007669"/>
    <property type="project" value="UniProtKB-KW"/>
</dbReference>
<keyword evidence="17" id="KW-1015">Disulfide bond</keyword>
<feature type="domain" description="Bunyavirus glycoprotein G1" evidence="27">
    <location>
        <begin position="610"/>
        <end position="1010"/>
    </location>
</feature>
<evidence type="ECO:0000256" key="12">
    <source>
        <dbReference type="ARBA" id="ARBA00022812"/>
    </source>
</evidence>
<evidence type="ECO:0000256" key="18">
    <source>
        <dbReference type="ARBA" id="ARBA00023180"/>
    </source>
</evidence>
<dbReference type="GO" id="GO:0046718">
    <property type="term" value="P:symbiont entry into host cell"/>
    <property type="evidence" value="ECO:0007669"/>
    <property type="project" value="UniProtKB-KW"/>
</dbReference>
<reference evidence="28" key="1">
    <citation type="journal article" date="2015" name="Arch. Virol.">
        <title>Complete genome sequence of a distinct calla lily chlorotic spot virus isolated in mainland China.</title>
        <authorList>
            <person name="Xu Y."/>
            <person name="Wang S.B."/>
            <person name="Li Y.Z."/>
            <person name="Tao H.Z."/>
            <person name="Huang Y.N."/>
            <person name="Wu B.W."/>
            <person name="Dong Y.M."/>
            <person name="Hu J."/>
            <person name="Liu Y.T."/>
        </authorList>
    </citation>
    <scope>NUCLEOTIDE SEQUENCE</scope>
    <source>
        <strain evidence="28">LJ-1</strain>
    </source>
</reference>
<evidence type="ECO:0000259" key="27">
    <source>
        <dbReference type="Pfam" id="PF03557"/>
    </source>
</evidence>
<evidence type="ECO:0000256" key="7">
    <source>
        <dbReference type="ARBA" id="ARBA00022510"/>
    </source>
</evidence>
<evidence type="ECO:0000256" key="14">
    <source>
        <dbReference type="ARBA" id="ARBA00022870"/>
    </source>
</evidence>
<keyword evidence="12" id="KW-1040">Host Golgi apparatus</keyword>
<evidence type="ECO:0000256" key="17">
    <source>
        <dbReference type="ARBA" id="ARBA00023157"/>
    </source>
</evidence>